<dbReference type="eggNOG" id="KOG0017">
    <property type="taxonomic scope" value="Eukaryota"/>
</dbReference>
<feature type="domain" description="Response regulatory" evidence="6">
    <location>
        <begin position="159"/>
        <end position="280"/>
    </location>
</feature>
<dbReference type="InterPro" id="IPR045279">
    <property type="entry name" value="ARR-like"/>
</dbReference>
<dbReference type="eggNOG" id="KOG1601">
    <property type="taxonomic scope" value="Eukaryota"/>
</dbReference>
<dbReference type="Gene3D" id="3.40.50.2300">
    <property type="match status" value="1"/>
</dbReference>
<gene>
    <name evidence="7" type="ORF">L484_017242</name>
</gene>
<dbReference type="PROSITE" id="PS50110">
    <property type="entry name" value="RESPONSE_REGULATORY"/>
    <property type="match status" value="1"/>
</dbReference>
<evidence type="ECO:0000256" key="5">
    <source>
        <dbReference type="SAM" id="MobiDB-lite"/>
    </source>
</evidence>
<evidence type="ECO:0000259" key="6">
    <source>
        <dbReference type="PROSITE" id="PS50110"/>
    </source>
</evidence>
<dbReference type="InterPro" id="IPR011006">
    <property type="entry name" value="CheY-like_superfamily"/>
</dbReference>
<dbReference type="GO" id="GO:0009736">
    <property type="term" value="P:cytokinin-activated signaling pathway"/>
    <property type="evidence" value="ECO:0007669"/>
    <property type="project" value="InterPro"/>
</dbReference>
<accession>W9RR27</accession>
<dbReference type="PANTHER" id="PTHR43874:SF195">
    <property type="entry name" value="TWO-COMPONENT RESPONSE REGULATOR-LIKE PRR37 ISOFORM X1"/>
    <property type="match status" value="1"/>
</dbReference>
<dbReference type="STRING" id="981085.W9RR27"/>
<dbReference type="SMART" id="SM00448">
    <property type="entry name" value="REC"/>
    <property type="match status" value="1"/>
</dbReference>
<protein>
    <submittedName>
        <fullName evidence="7">Two-component response regulator-like protein</fullName>
    </submittedName>
</protein>
<dbReference type="PANTHER" id="PTHR43874">
    <property type="entry name" value="TWO-COMPONENT RESPONSE REGULATOR"/>
    <property type="match status" value="1"/>
</dbReference>
<organism evidence="7 8">
    <name type="scientific">Morus notabilis</name>
    <dbReference type="NCBI Taxonomy" id="981085"/>
    <lineage>
        <taxon>Eukaryota</taxon>
        <taxon>Viridiplantae</taxon>
        <taxon>Streptophyta</taxon>
        <taxon>Embryophyta</taxon>
        <taxon>Tracheophyta</taxon>
        <taxon>Spermatophyta</taxon>
        <taxon>Magnoliopsida</taxon>
        <taxon>eudicotyledons</taxon>
        <taxon>Gunneridae</taxon>
        <taxon>Pentapetalae</taxon>
        <taxon>rosids</taxon>
        <taxon>fabids</taxon>
        <taxon>Rosales</taxon>
        <taxon>Moraceae</taxon>
        <taxon>Moreae</taxon>
        <taxon>Morus</taxon>
    </lineage>
</organism>
<comment type="caution">
    <text evidence="4">Lacks conserved residue(s) required for the propagation of feature annotation.</text>
</comment>
<keyword evidence="2" id="KW-0805">Transcription regulation</keyword>
<dbReference type="SUPFAM" id="SSF52172">
    <property type="entry name" value="CheY-like"/>
    <property type="match status" value="1"/>
</dbReference>
<keyword evidence="3" id="KW-0804">Transcription</keyword>
<evidence type="ECO:0000256" key="1">
    <source>
        <dbReference type="ARBA" id="ARBA00023012"/>
    </source>
</evidence>
<proteinExistence type="predicted"/>
<dbReference type="EMBL" id="KE344969">
    <property type="protein sequence ID" value="EXB88490.1"/>
    <property type="molecule type" value="Genomic_DNA"/>
</dbReference>
<keyword evidence="1" id="KW-0902">Two-component regulatory system</keyword>
<reference evidence="8" key="1">
    <citation type="submission" date="2013-01" db="EMBL/GenBank/DDBJ databases">
        <title>Draft Genome Sequence of a Mulberry Tree, Morus notabilis C.K. Schneid.</title>
        <authorList>
            <person name="He N."/>
            <person name="Zhao S."/>
        </authorList>
    </citation>
    <scope>NUCLEOTIDE SEQUENCE</scope>
</reference>
<evidence type="ECO:0000256" key="2">
    <source>
        <dbReference type="ARBA" id="ARBA00023015"/>
    </source>
</evidence>
<dbReference type="Pfam" id="PF00072">
    <property type="entry name" value="Response_reg"/>
    <property type="match status" value="1"/>
</dbReference>
<keyword evidence="8" id="KW-1185">Reference proteome</keyword>
<evidence type="ECO:0000256" key="4">
    <source>
        <dbReference type="PROSITE-ProRule" id="PRU00169"/>
    </source>
</evidence>
<dbReference type="Pfam" id="PF24626">
    <property type="entry name" value="SH3_Tf2-1"/>
    <property type="match status" value="1"/>
</dbReference>
<dbReference type="InterPro" id="IPR056924">
    <property type="entry name" value="SH3_Tf2-1"/>
</dbReference>
<dbReference type="GO" id="GO:0000160">
    <property type="term" value="P:phosphorelay signal transduction system"/>
    <property type="evidence" value="ECO:0007669"/>
    <property type="project" value="UniProtKB-KW"/>
</dbReference>
<dbReference type="Proteomes" id="UP000030645">
    <property type="component" value="Unassembled WGS sequence"/>
</dbReference>
<dbReference type="InterPro" id="IPR001789">
    <property type="entry name" value="Sig_transdc_resp-reg_receiver"/>
</dbReference>
<dbReference type="AlphaFoldDB" id="W9RR27"/>
<evidence type="ECO:0000313" key="8">
    <source>
        <dbReference type="Proteomes" id="UP000030645"/>
    </source>
</evidence>
<name>W9RR27_9ROSA</name>
<evidence type="ECO:0000313" key="7">
    <source>
        <dbReference type="EMBL" id="EXB88490.1"/>
    </source>
</evidence>
<evidence type="ECO:0000256" key="3">
    <source>
        <dbReference type="ARBA" id="ARBA00023163"/>
    </source>
</evidence>
<feature type="region of interest" description="Disordered" evidence="5">
    <location>
        <begin position="305"/>
        <end position="342"/>
    </location>
</feature>
<sequence>MTPFKALYGRDPPKLLRFELGSTANSLLEQQLQSRDAIMDELHAHLLKAQQSMKMQADLKRRDVSFEVADLVFLKLRPYHHRSLAKFVNEKLSPRLYGPYQVLARVGSVAYRLHLPTSAKIHPVFHVSNSRKLLASRSLHRMFLPCLTVDMELRVEPECLLAIQFSPVTGQLEVFILAEVEPVFYFIKDVPNGKQAWKVLEDITTDVDLVLTEVATPCLSGIGLLCKIMSNKTFKDIPVIMMSSHDSRSMVLKCLSKGAVDFLVKPIRKNELKNLWQHVWRKYHISSGSGSESGIWIEKPIKSRTVEDSDNNNGSNDEDDTESIGLDFRGESDSGTQSSWTRAVDFESPRAMPQRDWLTDPPDSTCTQAIHPREEPFVNNWLPESATRTPVGQDDELGRHLFMQCLHSVLLFSPF</sequence>